<evidence type="ECO:0000313" key="3">
    <source>
        <dbReference type="Proteomes" id="UP000199532"/>
    </source>
</evidence>
<evidence type="ECO:0000313" key="2">
    <source>
        <dbReference type="EMBL" id="SEJ64944.1"/>
    </source>
</evidence>
<proteinExistence type="predicted"/>
<dbReference type="STRING" id="408657.SAMN04487995_5740"/>
<sequence>MSFPIMLKNITKSIFICVVISLFTVVFSFGQSEKRKLIYSDNFEKTLTSKTWIPEIAPQPNSTVTVDQGKLILDTQGGVTVWLNRPLAGNVEINYDWTVIVAGGKNDRLSDLNQFWMANDPENRNLFTRNGVLEAYDSLALYYVGMGGNANTTTRFRKYPGNGERILIQEYLDKEHLLMPNHTYRIKIIVKNGVSEFWVDGEKFFFYKDAAPLTKGYFGFRSTKSRHFIDNFRVYQLE</sequence>
<dbReference type="RefSeq" id="WP_090341412.1">
    <property type="nucleotide sequence ID" value="NZ_FNXY01000010.1"/>
</dbReference>
<dbReference type="Gene3D" id="2.60.120.200">
    <property type="match status" value="1"/>
</dbReference>
<accession>A0A1H7AK29</accession>
<dbReference type="Pfam" id="PF19763">
    <property type="entry name" value="DUF6250"/>
    <property type="match status" value="1"/>
</dbReference>
<gene>
    <name evidence="2" type="ORF">SAMN04487995_5740</name>
</gene>
<dbReference type="AlphaFoldDB" id="A0A1H7AK29"/>
<reference evidence="2 3" key="1">
    <citation type="submission" date="2016-10" db="EMBL/GenBank/DDBJ databases">
        <authorList>
            <person name="de Groot N.N."/>
        </authorList>
    </citation>
    <scope>NUCLEOTIDE SEQUENCE [LARGE SCALE GENOMIC DNA]</scope>
    <source>
        <strain evidence="2 3">DSM 19938</strain>
    </source>
</reference>
<organism evidence="2 3">
    <name type="scientific">Dyadobacter koreensis</name>
    <dbReference type="NCBI Taxonomy" id="408657"/>
    <lineage>
        <taxon>Bacteria</taxon>
        <taxon>Pseudomonadati</taxon>
        <taxon>Bacteroidota</taxon>
        <taxon>Cytophagia</taxon>
        <taxon>Cytophagales</taxon>
        <taxon>Spirosomataceae</taxon>
        <taxon>Dyadobacter</taxon>
    </lineage>
</organism>
<protein>
    <submittedName>
        <fullName evidence="2">Rhamnogalacturonan endolyase</fullName>
    </submittedName>
</protein>
<dbReference type="Proteomes" id="UP000199532">
    <property type="component" value="Unassembled WGS sequence"/>
</dbReference>
<evidence type="ECO:0000259" key="1">
    <source>
        <dbReference type="Pfam" id="PF19763"/>
    </source>
</evidence>
<keyword evidence="3" id="KW-1185">Reference proteome</keyword>
<dbReference type="OrthoDB" id="262615at2"/>
<keyword evidence="2" id="KW-0456">Lyase</keyword>
<feature type="domain" description="DUF6250" evidence="1">
    <location>
        <begin position="73"/>
        <end position="232"/>
    </location>
</feature>
<name>A0A1H7AK29_9BACT</name>
<dbReference type="InterPro" id="IPR046217">
    <property type="entry name" value="DUF6250"/>
</dbReference>
<dbReference type="EMBL" id="FNXY01000010">
    <property type="protein sequence ID" value="SEJ64944.1"/>
    <property type="molecule type" value="Genomic_DNA"/>
</dbReference>
<dbReference type="GO" id="GO:0016829">
    <property type="term" value="F:lyase activity"/>
    <property type="evidence" value="ECO:0007669"/>
    <property type="project" value="UniProtKB-KW"/>
</dbReference>